<accession>A0ABN8QE38</accession>
<protein>
    <submittedName>
        <fullName evidence="1">Uncharacterized protein</fullName>
    </submittedName>
</protein>
<evidence type="ECO:0000313" key="1">
    <source>
        <dbReference type="EMBL" id="CAH3162744.1"/>
    </source>
</evidence>
<reference evidence="1 2" key="1">
    <citation type="submission" date="2022-05" db="EMBL/GenBank/DDBJ databases">
        <authorList>
            <consortium name="Genoscope - CEA"/>
            <person name="William W."/>
        </authorList>
    </citation>
    <scope>NUCLEOTIDE SEQUENCE [LARGE SCALE GENOMIC DNA]</scope>
</reference>
<evidence type="ECO:0000313" key="2">
    <source>
        <dbReference type="Proteomes" id="UP001159405"/>
    </source>
</evidence>
<dbReference type="InterPro" id="IPR043930">
    <property type="entry name" value="DUF5754"/>
</dbReference>
<name>A0ABN8QE38_9CNID</name>
<keyword evidence="2" id="KW-1185">Reference proteome</keyword>
<dbReference type="EMBL" id="CALNXK010000124">
    <property type="protein sequence ID" value="CAH3162744.1"/>
    <property type="molecule type" value="Genomic_DNA"/>
</dbReference>
<proteinExistence type="predicted"/>
<gene>
    <name evidence="1" type="ORF">PLOB_00005439</name>
</gene>
<organism evidence="1 2">
    <name type="scientific">Porites lobata</name>
    <dbReference type="NCBI Taxonomy" id="104759"/>
    <lineage>
        <taxon>Eukaryota</taxon>
        <taxon>Metazoa</taxon>
        <taxon>Cnidaria</taxon>
        <taxon>Anthozoa</taxon>
        <taxon>Hexacorallia</taxon>
        <taxon>Scleractinia</taxon>
        <taxon>Fungiina</taxon>
        <taxon>Poritidae</taxon>
        <taxon>Porites</taxon>
    </lineage>
</organism>
<comment type="caution">
    <text evidence="1">The sequence shown here is derived from an EMBL/GenBank/DDBJ whole genome shotgun (WGS) entry which is preliminary data.</text>
</comment>
<dbReference type="Pfam" id="PF19058">
    <property type="entry name" value="DUF5754"/>
    <property type="match status" value="1"/>
</dbReference>
<dbReference type="Proteomes" id="UP001159405">
    <property type="component" value="Unassembled WGS sequence"/>
</dbReference>
<sequence>MGETTQPTKNVVTGNDFAKLTKKALKLGATSLDYSNRKHCKYFVILNNGKKIHFGNPKYEDYLIHHDEERRKKYLARAKKITNKQKLRGYSIPVFTEICQHYLEEEFGPDMASYLTNSLYWKQVEYTDKKGKTKKKKD</sequence>